<dbReference type="PANTHER" id="PTHR34524:SF6">
    <property type="entry name" value="CALCYPHOSINE LIKE"/>
    <property type="match status" value="1"/>
</dbReference>
<feature type="region of interest" description="Disordered" evidence="4">
    <location>
        <begin position="178"/>
        <end position="288"/>
    </location>
</feature>
<feature type="domain" description="EF-hand" evidence="5">
    <location>
        <begin position="494"/>
        <end position="529"/>
    </location>
</feature>
<protein>
    <recommendedName>
        <fullName evidence="5">EF-hand domain-containing protein</fullName>
    </recommendedName>
</protein>
<dbReference type="EMBL" id="MJFZ01000153">
    <property type="protein sequence ID" value="RAW35975.1"/>
    <property type="molecule type" value="Genomic_DNA"/>
</dbReference>
<gene>
    <name evidence="11" type="ORF">PC110_g7751</name>
    <name evidence="6" type="ORF">PC113_g8784</name>
    <name evidence="7" type="ORF">PC115_g6396</name>
    <name evidence="8" type="ORF">PC117_g8962</name>
    <name evidence="9" type="ORF">PC118_g8077</name>
    <name evidence="10" type="ORF">PC129_g1792</name>
</gene>
<dbReference type="InterPro" id="IPR051581">
    <property type="entry name" value="Ca-bind"/>
</dbReference>
<dbReference type="PROSITE" id="PS00018">
    <property type="entry name" value="EF_HAND_1"/>
    <property type="match status" value="1"/>
</dbReference>
<evidence type="ECO:0000256" key="4">
    <source>
        <dbReference type="SAM" id="MobiDB-lite"/>
    </source>
</evidence>
<evidence type="ECO:0000313" key="10">
    <source>
        <dbReference type="EMBL" id="KAG3227640.1"/>
    </source>
</evidence>
<dbReference type="VEuPathDB" id="FungiDB:PC110_g7751"/>
<dbReference type="PANTHER" id="PTHR34524">
    <property type="entry name" value="CALCYPHOSIN"/>
    <property type="match status" value="1"/>
</dbReference>
<evidence type="ECO:0000313" key="11">
    <source>
        <dbReference type="EMBL" id="RAW35975.1"/>
    </source>
</evidence>
<dbReference type="InterPro" id="IPR018247">
    <property type="entry name" value="EF_Hand_1_Ca_BS"/>
</dbReference>
<evidence type="ECO:0000313" key="9">
    <source>
        <dbReference type="EMBL" id="KAG2985935.1"/>
    </source>
</evidence>
<evidence type="ECO:0000313" key="12">
    <source>
        <dbReference type="Proteomes" id="UP000251314"/>
    </source>
</evidence>
<reference evidence="6" key="2">
    <citation type="submission" date="2018-10" db="EMBL/GenBank/DDBJ databases">
        <title>Effector identification in a new, highly contiguous assembly of the strawberry crown rot pathogen Phytophthora cactorum.</title>
        <authorList>
            <person name="Armitage A.D."/>
            <person name="Nellist C.F."/>
            <person name="Bates H."/>
            <person name="Vickerstaff R.J."/>
            <person name="Harrison R.J."/>
        </authorList>
    </citation>
    <scope>NUCLEOTIDE SEQUENCE</scope>
    <source>
        <strain evidence="6">15-7</strain>
        <strain evidence="7">4032</strain>
        <strain evidence="8">4040</strain>
        <strain evidence="9">P415</strain>
        <strain evidence="10">P421</strain>
    </source>
</reference>
<dbReference type="STRING" id="29920.A0A329SGW4"/>
<evidence type="ECO:0000313" key="6">
    <source>
        <dbReference type="EMBL" id="KAG2859597.1"/>
    </source>
</evidence>
<evidence type="ECO:0000259" key="5">
    <source>
        <dbReference type="PROSITE" id="PS50222"/>
    </source>
</evidence>
<dbReference type="InterPro" id="IPR011992">
    <property type="entry name" value="EF-hand-dom_pair"/>
</dbReference>
<dbReference type="Pfam" id="PF13499">
    <property type="entry name" value="EF-hand_7"/>
    <property type="match status" value="1"/>
</dbReference>
<evidence type="ECO:0000256" key="1">
    <source>
        <dbReference type="ARBA" id="ARBA00022723"/>
    </source>
</evidence>
<accession>A0A329SGW4</accession>
<dbReference type="EMBL" id="RCMV01000030">
    <property type="protein sequence ID" value="KAG3227640.1"/>
    <property type="molecule type" value="Genomic_DNA"/>
</dbReference>
<dbReference type="SMART" id="SM00054">
    <property type="entry name" value="EFh"/>
    <property type="match status" value="2"/>
</dbReference>
<comment type="caution">
    <text evidence="11">The sequence shown here is derived from an EMBL/GenBank/DDBJ whole genome shotgun (WGS) entry which is preliminary data.</text>
</comment>
<feature type="domain" description="EF-hand" evidence="5">
    <location>
        <begin position="584"/>
        <end position="619"/>
    </location>
</feature>
<name>A0A329SGW4_9STRA</name>
<dbReference type="EMBL" id="RCML01000201">
    <property type="protein sequence ID" value="KAG2985935.1"/>
    <property type="molecule type" value="Genomic_DNA"/>
</dbReference>
<dbReference type="Gene3D" id="1.10.238.10">
    <property type="entry name" value="EF-hand"/>
    <property type="match status" value="1"/>
</dbReference>
<feature type="compositionally biased region" description="Polar residues" evidence="4">
    <location>
        <begin position="250"/>
        <end position="261"/>
    </location>
</feature>
<dbReference type="Proteomes" id="UP000251314">
    <property type="component" value="Unassembled WGS sequence"/>
</dbReference>
<keyword evidence="1" id="KW-0479">Metal-binding</keyword>
<feature type="compositionally biased region" description="Acidic residues" evidence="4">
    <location>
        <begin position="197"/>
        <end position="236"/>
    </location>
</feature>
<organism evidence="11 12">
    <name type="scientific">Phytophthora cactorum</name>
    <dbReference type="NCBI Taxonomy" id="29920"/>
    <lineage>
        <taxon>Eukaryota</taxon>
        <taxon>Sar</taxon>
        <taxon>Stramenopiles</taxon>
        <taxon>Oomycota</taxon>
        <taxon>Peronosporomycetes</taxon>
        <taxon>Peronosporales</taxon>
        <taxon>Peronosporaceae</taxon>
        <taxon>Phytophthora</taxon>
    </lineage>
</organism>
<dbReference type="SUPFAM" id="SSF47473">
    <property type="entry name" value="EF-hand"/>
    <property type="match status" value="1"/>
</dbReference>
<reference evidence="11 12" key="1">
    <citation type="submission" date="2018-01" db="EMBL/GenBank/DDBJ databases">
        <title>Draft genome of the strawberry crown rot pathogen Phytophthora cactorum.</title>
        <authorList>
            <person name="Armitage A.D."/>
            <person name="Lysoe E."/>
            <person name="Nellist C.F."/>
            <person name="Harrison R.J."/>
            <person name="Brurberg M.B."/>
        </authorList>
    </citation>
    <scope>NUCLEOTIDE SEQUENCE [LARGE SCALE GENOMIC DNA]</scope>
    <source>
        <strain evidence="11 12">10300</strain>
    </source>
</reference>
<feature type="region of interest" description="Disordered" evidence="4">
    <location>
        <begin position="656"/>
        <end position="676"/>
    </location>
</feature>
<dbReference type="EMBL" id="RCMG01000210">
    <property type="protein sequence ID" value="KAG2859597.1"/>
    <property type="molecule type" value="Genomic_DNA"/>
</dbReference>
<dbReference type="AlphaFoldDB" id="A0A329SGW4"/>
<dbReference type="OrthoDB" id="26525at2759"/>
<dbReference type="Proteomes" id="UP000736787">
    <property type="component" value="Unassembled WGS sequence"/>
</dbReference>
<evidence type="ECO:0000313" key="7">
    <source>
        <dbReference type="EMBL" id="KAG2930670.1"/>
    </source>
</evidence>
<keyword evidence="3" id="KW-0106">Calcium</keyword>
<dbReference type="EMBL" id="RCMI01000142">
    <property type="protein sequence ID" value="KAG2930670.1"/>
    <property type="molecule type" value="Genomic_DNA"/>
</dbReference>
<dbReference type="Proteomes" id="UP000774804">
    <property type="component" value="Unassembled WGS sequence"/>
</dbReference>
<evidence type="ECO:0000256" key="2">
    <source>
        <dbReference type="ARBA" id="ARBA00022737"/>
    </source>
</evidence>
<dbReference type="Proteomes" id="UP000760860">
    <property type="component" value="Unassembled WGS sequence"/>
</dbReference>
<feature type="compositionally biased region" description="Low complexity" evidence="4">
    <location>
        <begin position="273"/>
        <end position="288"/>
    </location>
</feature>
<feature type="compositionally biased region" description="Polar residues" evidence="4">
    <location>
        <begin position="656"/>
        <end position="668"/>
    </location>
</feature>
<proteinExistence type="predicted"/>
<keyword evidence="2" id="KW-0677">Repeat</keyword>
<dbReference type="EMBL" id="RCMK01000199">
    <property type="protein sequence ID" value="KAG2944730.1"/>
    <property type="molecule type" value="Genomic_DNA"/>
</dbReference>
<evidence type="ECO:0000256" key="3">
    <source>
        <dbReference type="ARBA" id="ARBA00022837"/>
    </source>
</evidence>
<dbReference type="GO" id="GO:0005509">
    <property type="term" value="F:calcium ion binding"/>
    <property type="evidence" value="ECO:0007669"/>
    <property type="project" value="InterPro"/>
</dbReference>
<dbReference type="Proteomes" id="UP000735874">
    <property type="component" value="Unassembled WGS sequence"/>
</dbReference>
<keyword evidence="12" id="KW-1185">Reference proteome</keyword>
<dbReference type="PROSITE" id="PS50222">
    <property type="entry name" value="EF_HAND_2"/>
    <property type="match status" value="2"/>
</dbReference>
<dbReference type="Proteomes" id="UP000697107">
    <property type="component" value="Unassembled WGS sequence"/>
</dbReference>
<evidence type="ECO:0000313" key="8">
    <source>
        <dbReference type="EMBL" id="KAG2944730.1"/>
    </source>
</evidence>
<sequence>MAFYWECAAFPFPLALAPWSSDPRRQQKVLARVAVAEQRTPGFALRFDLELLKEAEMNGDLSVLTHCMHLMRLVNQRQMLRAFEFAFVGAGAEKRRPGGEEADELLDQRLKKWLTGGGQVPAPPKEELARWLLAWMIITPAVVGSEDADREKDEWIVLMCGEQGAKYAVEDDDIDLVFNESGDASNPVYGEDNNNGENDDASGEETEDDDDLPPPYEEVEVAESEDSPASISEDEIDPGKEKLQDGTADITRSSNSKWSLRTQDHYAKKQSKRSSSSRSFASTLTSSSLSEKKELKLTTVRLNPRLDSLDVVKLEEPSNEWSDARRHFHKELGASRRDVQTAKQQRDKAEKLASLRHTQLLKESARKLRVNEQKRRDAQAVRQLIADTLEYRDELNAMESRLKQATIAAHRDQERVKCQARVVMGNIEKTSRGTIKLGSGPLSKKEMELILGDTRNGSAVYDLHGRRRSLKEAGVVAKETALESAMRKVRRLVLNDKTGVEVFRRYDLDRSGTLSYSEFQRMLRENGTGDSPELTQEQSFVFFKRFDTSNIGEIHYGELLWGFFNWETFLKRWHGRKSANTTAPTDREVRQSFTKYDPSNRGVLPLKEFQLALDHLGVTLGDTDAKLLAVKFEAGKDGHVDYHKFLNFVNLSDTQDESSNAKRNSSEQSDLHARTAPPGMERIWMELQELSTTQARLHRLLQK</sequence>
<dbReference type="InterPro" id="IPR002048">
    <property type="entry name" value="EF_hand_dom"/>
</dbReference>